<organism evidence="1 2">
    <name type="scientific">Cuscuta campestris</name>
    <dbReference type="NCBI Taxonomy" id="132261"/>
    <lineage>
        <taxon>Eukaryota</taxon>
        <taxon>Viridiplantae</taxon>
        <taxon>Streptophyta</taxon>
        <taxon>Embryophyta</taxon>
        <taxon>Tracheophyta</taxon>
        <taxon>Spermatophyta</taxon>
        <taxon>Magnoliopsida</taxon>
        <taxon>eudicotyledons</taxon>
        <taxon>Gunneridae</taxon>
        <taxon>Pentapetalae</taxon>
        <taxon>asterids</taxon>
        <taxon>lamiids</taxon>
        <taxon>Solanales</taxon>
        <taxon>Convolvulaceae</taxon>
        <taxon>Cuscuteae</taxon>
        <taxon>Cuscuta</taxon>
        <taxon>Cuscuta subgen. Grammica</taxon>
        <taxon>Cuscuta sect. Cleistogrammica</taxon>
    </lineage>
</organism>
<dbReference type="PANTHER" id="PTHR24314:SF15">
    <property type="entry name" value="CHLOROPHYLL(IDE) B REDUCTASE NOL, CHLOROPLASTIC"/>
    <property type="match status" value="1"/>
</dbReference>
<protein>
    <submittedName>
        <fullName evidence="1">Uncharacterized protein</fullName>
    </submittedName>
</protein>
<evidence type="ECO:0000313" key="1">
    <source>
        <dbReference type="EMBL" id="VFQ59775.1"/>
    </source>
</evidence>
<accession>A0A484K5G7</accession>
<reference evidence="1 2" key="1">
    <citation type="submission" date="2018-04" db="EMBL/GenBank/DDBJ databases">
        <authorList>
            <person name="Vogel A."/>
        </authorList>
    </citation>
    <scope>NUCLEOTIDE SEQUENCE [LARGE SCALE GENOMIC DNA]</scope>
</reference>
<dbReference type="GO" id="GO:0010304">
    <property type="term" value="P:PSII associated light-harvesting complex II catabolic process"/>
    <property type="evidence" value="ECO:0007669"/>
    <property type="project" value="TreeGrafter"/>
</dbReference>
<dbReference type="InterPro" id="IPR002347">
    <property type="entry name" value="SDR_fam"/>
</dbReference>
<dbReference type="GO" id="GO:0034256">
    <property type="term" value="F:chlorophyll(ide) b reductase activity"/>
    <property type="evidence" value="ECO:0007669"/>
    <property type="project" value="TreeGrafter"/>
</dbReference>
<evidence type="ECO:0000313" key="2">
    <source>
        <dbReference type="Proteomes" id="UP000595140"/>
    </source>
</evidence>
<dbReference type="Gene3D" id="3.40.50.720">
    <property type="entry name" value="NAD(P)-binding Rossmann-like Domain"/>
    <property type="match status" value="1"/>
</dbReference>
<dbReference type="GO" id="GO:0015996">
    <property type="term" value="P:chlorophyll catabolic process"/>
    <property type="evidence" value="ECO:0007669"/>
    <property type="project" value="TreeGrafter"/>
</dbReference>
<dbReference type="InterPro" id="IPR036291">
    <property type="entry name" value="NAD(P)-bd_dom_sf"/>
</dbReference>
<dbReference type="Pfam" id="PF00106">
    <property type="entry name" value="adh_short"/>
    <property type="match status" value="1"/>
</dbReference>
<dbReference type="OrthoDB" id="3592703at2759"/>
<sequence length="123" mass="13361">MTAMTLMQSSSLVNHLFSESSPCSPILKYNPPRFSTSIDSLSTDRIKLKLGSHGNFRVSTKSALSSSSSSRGDYKRNTDQMVPPYNVLITGGSKGIGYALAKEFLKAGDNVLICSRSGKNYMK</sequence>
<keyword evidence="2" id="KW-1185">Reference proteome</keyword>
<dbReference type="AlphaFoldDB" id="A0A484K5G7"/>
<dbReference type="EMBL" id="OOIL02000049">
    <property type="protein sequence ID" value="VFQ59775.1"/>
    <property type="molecule type" value="Genomic_DNA"/>
</dbReference>
<dbReference type="SUPFAM" id="SSF51735">
    <property type="entry name" value="NAD(P)-binding Rossmann-fold domains"/>
    <property type="match status" value="1"/>
</dbReference>
<name>A0A484K5G7_9ASTE</name>
<proteinExistence type="predicted"/>
<dbReference type="InterPro" id="IPR052625">
    <property type="entry name" value="Chl_b_Red"/>
</dbReference>
<gene>
    <name evidence="1" type="ORF">CCAM_LOCUS1551</name>
</gene>
<dbReference type="PANTHER" id="PTHR24314">
    <property type="entry name" value="NON-SPECIFIC LIPID TRANSFER PROTEIN-RELATED"/>
    <property type="match status" value="1"/>
</dbReference>
<dbReference type="Proteomes" id="UP000595140">
    <property type="component" value="Unassembled WGS sequence"/>
</dbReference>